<gene>
    <name evidence="2" type="ORF">CTOB1V02_LOCUS10276</name>
</gene>
<feature type="compositionally biased region" description="Low complexity" evidence="1">
    <location>
        <begin position="71"/>
        <end position="81"/>
    </location>
</feature>
<organism evidence="2">
    <name type="scientific">Cyprideis torosa</name>
    <dbReference type="NCBI Taxonomy" id="163714"/>
    <lineage>
        <taxon>Eukaryota</taxon>
        <taxon>Metazoa</taxon>
        <taxon>Ecdysozoa</taxon>
        <taxon>Arthropoda</taxon>
        <taxon>Crustacea</taxon>
        <taxon>Oligostraca</taxon>
        <taxon>Ostracoda</taxon>
        <taxon>Podocopa</taxon>
        <taxon>Podocopida</taxon>
        <taxon>Cytherocopina</taxon>
        <taxon>Cytheroidea</taxon>
        <taxon>Cytherideidae</taxon>
        <taxon>Cyprideis</taxon>
    </lineage>
</organism>
<reference evidence="2" key="1">
    <citation type="submission" date="2020-11" db="EMBL/GenBank/DDBJ databases">
        <authorList>
            <person name="Tran Van P."/>
        </authorList>
    </citation>
    <scope>NUCLEOTIDE SEQUENCE</scope>
</reference>
<evidence type="ECO:0000256" key="1">
    <source>
        <dbReference type="SAM" id="MobiDB-lite"/>
    </source>
</evidence>
<evidence type="ECO:0000313" key="2">
    <source>
        <dbReference type="EMBL" id="CAD7232441.1"/>
    </source>
</evidence>
<accession>A0A7R8WIL7</accession>
<name>A0A7R8WIL7_9CRUS</name>
<sequence length="477" mass="53014">MIWYIHVITELNVTGQVLEVLADDASLLREAFPALVDRIAIKAFVTSTRTTIGVPSPSQSVGSTASSAFHSPSTSPYRRTSSFTLPVSQAVEESGHSAQSAVGLNEPVPMYTVLDPTATSSTTQNSVLFLAPDENPPWNGAAASPEEREVENILNQGIAGKQQKILELIKATPKGQEVYAEMMKKRTWTKAQRDFIIRTVGPYLMRQFAKEENKPTPDEKAAMANLIIDAFPFLEIPGRRTAAVYDRRTLKGPLETYCRGKRSRDASIETQPRKKKNTSVTPPATLEAAVIQMKRERPNTPQDVAQHVSLMEMTFQSRRDWISKESPSAADVILQYPRFYDTPATLVKEFQLMMGGKNFKTINETSTQLLSNLQVIVAEEGTAAMRSVVASENEGAFKNNPLFSTDPDALMIQLFYDDMATTNPLRRKSSKQSILYLRYQLSGHITNLVQDGIMSHSNCRVVLAAELQLEMHLIETI</sequence>
<proteinExistence type="predicted"/>
<feature type="region of interest" description="Disordered" evidence="1">
    <location>
        <begin position="53"/>
        <end position="81"/>
    </location>
</feature>
<dbReference type="PANTHER" id="PTHR31025:SF9">
    <property type="entry name" value="SI:DKEY-286J15.1"/>
    <property type="match status" value="1"/>
</dbReference>
<dbReference type="EMBL" id="OB664656">
    <property type="protein sequence ID" value="CAD7232441.1"/>
    <property type="molecule type" value="Genomic_DNA"/>
</dbReference>
<dbReference type="OrthoDB" id="10053555at2759"/>
<dbReference type="AlphaFoldDB" id="A0A7R8WIL7"/>
<dbReference type="PANTHER" id="PTHR31025">
    <property type="entry name" value="SI:CH211-196P9.1-RELATED"/>
    <property type="match status" value="1"/>
</dbReference>
<feature type="compositionally biased region" description="Polar residues" evidence="1">
    <location>
        <begin position="53"/>
        <end position="70"/>
    </location>
</feature>
<feature type="region of interest" description="Disordered" evidence="1">
    <location>
        <begin position="261"/>
        <end position="281"/>
    </location>
</feature>
<protein>
    <submittedName>
        <fullName evidence="2">Uncharacterized protein</fullName>
    </submittedName>
</protein>